<accession>A0A319CUJ0</accession>
<dbReference type="EMBL" id="KZ826096">
    <property type="protein sequence ID" value="PYH88420.1"/>
    <property type="molecule type" value="Genomic_DNA"/>
</dbReference>
<evidence type="ECO:0000313" key="3">
    <source>
        <dbReference type="Proteomes" id="UP000247810"/>
    </source>
</evidence>
<feature type="compositionally biased region" description="Basic residues" evidence="1">
    <location>
        <begin position="181"/>
        <end position="194"/>
    </location>
</feature>
<protein>
    <submittedName>
        <fullName evidence="2">Uncharacterized protein</fullName>
    </submittedName>
</protein>
<dbReference type="Proteomes" id="UP000247810">
    <property type="component" value="Unassembled WGS sequence"/>
</dbReference>
<dbReference type="AlphaFoldDB" id="A0A319CUJ0"/>
<feature type="region of interest" description="Disordered" evidence="1">
    <location>
        <begin position="172"/>
        <end position="197"/>
    </location>
</feature>
<keyword evidence="3" id="KW-1185">Reference proteome</keyword>
<evidence type="ECO:0000313" key="2">
    <source>
        <dbReference type="EMBL" id="PYH88420.1"/>
    </source>
</evidence>
<sequence>MSNVSTAWVEYIRQHFQEAEGFTMSVVEQGNPEEHRSTIRVAYGGDKIFFTFLTGNSIDPDVYRERLLQEWRHTGHNVSRNIEISGGAACDGKIILFKKVERTDEPDGILRLQFSGQYSFHPRTDRHLVAGFFYLVRENITVVCRQEIVNANLTTASTEADSEMGASINVAASRPASQSQHRSRHSRHARRQSLHVHDAAAEEGKCCGCNIQ</sequence>
<organism evidence="2 3">
    <name type="scientific">Aspergillus ellipticus CBS 707.79</name>
    <dbReference type="NCBI Taxonomy" id="1448320"/>
    <lineage>
        <taxon>Eukaryota</taxon>
        <taxon>Fungi</taxon>
        <taxon>Dikarya</taxon>
        <taxon>Ascomycota</taxon>
        <taxon>Pezizomycotina</taxon>
        <taxon>Eurotiomycetes</taxon>
        <taxon>Eurotiomycetidae</taxon>
        <taxon>Eurotiales</taxon>
        <taxon>Aspergillaceae</taxon>
        <taxon>Aspergillus</taxon>
        <taxon>Aspergillus subgen. Circumdati</taxon>
    </lineage>
</organism>
<reference evidence="2 3" key="1">
    <citation type="submission" date="2018-02" db="EMBL/GenBank/DDBJ databases">
        <title>The genomes of Aspergillus section Nigri reveals drivers in fungal speciation.</title>
        <authorList>
            <consortium name="DOE Joint Genome Institute"/>
            <person name="Vesth T.C."/>
            <person name="Nybo J."/>
            <person name="Theobald S."/>
            <person name="Brandl J."/>
            <person name="Frisvad J.C."/>
            <person name="Nielsen K.F."/>
            <person name="Lyhne E.K."/>
            <person name="Kogle M.E."/>
            <person name="Kuo A."/>
            <person name="Riley R."/>
            <person name="Clum A."/>
            <person name="Nolan M."/>
            <person name="Lipzen A."/>
            <person name="Salamov A."/>
            <person name="Henrissat B."/>
            <person name="Wiebenga A."/>
            <person name="De vries R.P."/>
            <person name="Grigoriev I.V."/>
            <person name="Mortensen U.H."/>
            <person name="Andersen M.R."/>
            <person name="Baker S.E."/>
        </authorList>
    </citation>
    <scope>NUCLEOTIDE SEQUENCE [LARGE SCALE GENOMIC DNA]</scope>
    <source>
        <strain evidence="2 3">CBS 707.79</strain>
    </source>
</reference>
<proteinExistence type="predicted"/>
<gene>
    <name evidence="2" type="ORF">BO71DRAFT_435765</name>
</gene>
<dbReference type="VEuPathDB" id="FungiDB:BO71DRAFT_435765"/>
<evidence type="ECO:0000256" key="1">
    <source>
        <dbReference type="SAM" id="MobiDB-lite"/>
    </source>
</evidence>
<name>A0A319CUJ0_9EURO</name>